<dbReference type="Proteomes" id="UP000308197">
    <property type="component" value="Unassembled WGS sequence"/>
</dbReference>
<evidence type="ECO:0000259" key="1">
    <source>
        <dbReference type="Pfam" id="PF01031"/>
    </source>
</evidence>
<dbReference type="Pfam" id="PF01031">
    <property type="entry name" value="Dynamin_M"/>
    <property type="match status" value="1"/>
</dbReference>
<dbReference type="SUPFAM" id="SSF52540">
    <property type="entry name" value="P-loop containing nucleoside triphosphate hydrolases"/>
    <property type="match status" value="1"/>
</dbReference>
<dbReference type="InterPro" id="IPR027417">
    <property type="entry name" value="P-loop_NTPase"/>
</dbReference>
<dbReference type="InterPro" id="IPR000375">
    <property type="entry name" value="Dynamin_stalk"/>
</dbReference>
<name>A0A5C3P2X6_9APHY</name>
<accession>A0A5C3P2X6</accession>
<dbReference type="InterPro" id="IPR022812">
    <property type="entry name" value="Dynamin"/>
</dbReference>
<keyword evidence="3" id="KW-1185">Reference proteome</keyword>
<dbReference type="PANTHER" id="PTHR11566">
    <property type="entry name" value="DYNAMIN"/>
    <property type="match status" value="1"/>
</dbReference>
<dbReference type="GO" id="GO:0000266">
    <property type="term" value="P:mitochondrial fission"/>
    <property type="evidence" value="ECO:0007669"/>
    <property type="project" value="TreeGrafter"/>
</dbReference>
<dbReference type="PANTHER" id="PTHR11566:SF21">
    <property type="entry name" value="DYNAMIN RELATED PROTEIN 1, ISOFORM A"/>
    <property type="match status" value="1"/>
</dbReference>
<sequence length="568" mass="63569">MDHFFTIDDEFLDCVSRSKQVARFSRNVVCLALAGPGLAILTFIDLPGIIHLNAAADVVEMTTSRTKALCISLSRLIPLDNRWVDPSDVVIAVRFIVRSTGVLTKPDTLDPGSTGATVQWLDIIEGRKDNTPQGYYCVRQPNDKERAAGITPAEARAVEGTFFETTPPWATSIHRDRLGTDNLVKKMSKLLTKMTQQSLPRMISEVARQIKQCDKELNALPPPVTHDPLLFMIDLVTKLCFEVKERVRGSTTHTALVQKNNAIYQELNLAIGRTAPAFVPFECSGSPRDVSPFVVPEYTGMLQYLEDVKAHIGSSVTRELPHHIPYAAKESLIRDFLETWEHSTKSCFERVQENFQQTLSSTTDELFGRFGTLNAAGSECKAEAEKLIRYHLYSERTLIYTQNKGQLDARRERYLTLYTEARSPVFGTPNAAFKPTPGAASAYAQQAHLNTFGQARAETAPPKSTFNFSPPLDPYKEELELMADVRARPSRILDDVQRAVDLRFLYAFTDTLQTVMFEQLGLSSPDAQARCASYLAEDPGTAAKRQTILSRNQRFVNAEKTFKKFGRS</sequence>
<dbReference type="GO" id="GO:0003924">
    <property type="term" value="F:GTPase activity"/>
    <property type="evidence" value="ECO:0007669"/>
    <property type="project" value="TreeGrafter"/>
</dbReference>
<evidence type="ECO:0000313" key="2">
    <source>
        <dbReference type="EMBL" id="TFK84005.1"/>
    </source>
</evidence>
<dbReference type="AlphaFoldDB" id="A0A5C3P2X6"/>
<dbReference type="InParanoid" id="A0A5C3P2X6"/>
<dbReference type="GO" id="GO:0008017">
    <property type="term" value="F:microtubule binding"/>
    <property type="evidence" value="ECO:0007669"/>
    <property type="project" value="TreeGrafter"/>
</dbReference>
<dbReference type="GO" id="GO:0005874">
    <property type="term" value="C:microtubule"/>
    <property type="evidence" value="ECO:0007669"/>
    <property type="project" value="TreeGrafter"/>
</dbReference>
<dbReference type="GO" id="GO:0006897">
    <property type="term" value="P:endocytosis"/>
    <property type="evidence" value="ECO:0007669"/>
    <property type="project" value="TreeGrafter"/>
</dbReference>
<dbReference type="GO" id="GO:0048312">
    <property type="term" value="P:intracellular distribution of mitochondria"/>
    <property type="evidence" value="ECO:0007669"/>
    <property type="project" value="TreeGrafter"/>
</dbReference>
<dbReference type="Gene3D" id="3.40.50.300">
    <property type="entry name" value="P-loop containing nucleotide triphosphate hydrolases"/>
    <property type="match status" value="1"/>
</dbReference>
<dbReference type="EMBL" id="ML211348">
    <property type="protein sequence ID" value="TFK84005.1"/>
    <property type="molecule type" value="Genomic_DNA"/>
</dbReference>
<dbReference type="GO" id="GO:0005739">
    <property type="term" value="C:mitochondrion"/>
    <property type="evidence" value="ECO:0007669"/>
    <property type="project" value="TreeGrafter"/>
</dbReference>
<dbReference type="GO" id="GO:0016020">
    <property type="term" value="C:membrane"/>
    <property type="evidence" value="ECO:0007669"/>
    <property type="project" value="TreeGrafter"/>
</dbReference>
<dbReference type="Gene3D" id="1.20.120.1240">
    <property type="entry name" value="Dynamin, middle domain"/>
    <property type="match status" value="1"/>
</dbReference>
<protein>
    <recommendedName>
        <fullName evidence="1">Dynamin stalk domain-containing protein</fullName>
    </recommendedName>
</protein>
<dbReference type="STRING" id="1314778.A0A5C3P2X6"/>
<organism evidence="2 3">
    <name type="scientific">Polyporus arcularius HHB13444</name>
    <dbReference type="NCBI Taxonomy" id="1314778"/>
    <lineage>
        <taxon>Eukaryota</taxon>
        <taxon>Fungi</taxon>
        <taxon>Dikarya</taxon>
        <taxon>Basidiomycota</taxon>
        <taxon>Agaricomycotina</taxon>
        <taxon>Agaricomycetes</taxon>
        <taxon>Polyporales</taxon>
        <taxon>Polyporaceae</taxon>
        <taxon>Polyporus</taxon>
    </lineage>
</organism>
<feature type="domain" description="Dynamin stalk" evidence="1">
    <location>
        <begin position="121"/>
        <end position="404"/>
    </location>
</feature>
<gene>
    <name evidence="2" type="ORF">K466DRAFT_602382</name>
</gene>
<evidence type="ECO:0000313" key="3">
    <source>
        <dbReference type="Proteomes" id="UP000308197"/>
    </source>
</evidence>
<dbReference type="GO" id="GO:0016559">
    <property type="term" value="P:peroxisome fission"/>
    <property type="evidence" value="ECO:0007669"/>
    <property type="project" value="TreeGrafter"/>
</dbReference>
<proteinExistence type="predicted"/>
<reference evidence="2 3" key="1">
    <citation type="journal article" date="2019" name="Nat. Ecol. Evol.">
        <title>Megaphylogeny resolves global patterns of mushroom evolution.</title>
        <authorList>
            <person name="Varga T."/>
            <person name="Krizsan K."/>
            <person name="Foldi C."/>
            <person name="Dima B."/>
            <person name="Sanchez-Garcia M."/>
            <person name="Sanchez-Ramirez S."/>
            <person name="Szollosi G.J."/>
            <person name="Szarkandi J.G."/>
            <person name="Papp V."/>
            <person name="Albert L."/>
            <person name="Andreopoulos W."/>
            <person name="Angelini C."/>
            <person name="Antonin V."/>
            <person name="Barry K.W."/>
            <person name="Bougher N.L."/>
            <person name="Buchanan P."/>
            <person name="Buyck B."/>
            <person name="Bense V."/>
            <person name="Catcheside P."/>
            <person name="Chovatia M."/>
            <person name="Cooper J."/>
            <person name="Damon W."/>
            <person name="Desjardin D."/>
            <person name="Finy P."/>
            <person name="Geml J."/>
            <person name="Haridas S."/>
            <person name="Hughes K."/>
            <person name="Justo A."/>
            <person name="Karasinski D."/>
            <person name="Kautmanova I."/>
            <person name="Kiss B."/>
            <person name="Kocsube S."/>
            <person name="Kotiranta H."/>
            <person name="LaButti K.M."/>
            <person name="Lechner B.E."/>
            <person name="Liimatainen K."/>
            <person name="Lipzen A."/>
            <person name="Lukacs Z."/>
            <person name="Mihaltcheva S."/>
            <person name="Morgado L.N."/>
            <person name="Niskanen T."/>
            <person name="Noordeloos M.E."/>
            <person name="Ohm R.A."/>
            <person name="Ortiz-Santana B."/>
            <person name="Ovrebo C."/>
            <person name="Racz N."/>
            <person name="Riley R."/>
            <person name="Savchenko A."/>
            <person name="Shiryaev A."/>
            <person name="Soop K."/>
            <person name="Spirin V."/>
            <person name="Szebenyi C."/>
            <person name="Tomsovsky M."/>
            <person name="Tulloss R.E."/>
            <person name="Uehling J."/>
            <person name="Grigoriev I.V."/>
            <person name="Vagvolgyi C."/>
            <person name="Papp T."/>
            <person name="Martin F.M."/>
            <person name="Miettinen O."/>
            <person name="Hibbett D.S."/>
            <person name="Nagy L.G."/>
        </authorList>
    </citation>
    <scope>NUCLEOTIDE SEQUENCE [LARGE SCALE GENOMIC DNA]</scope>
    <source>
        <strain evidence="2 3">HHB13444</strain>
    </source>
</reference>